<organism evidence="2 3">
    <name type="scientific">Phaseolus coccineus</name>
    <name type="common">Scarlet runner bean</name>
    <name type="synonym">Phaseolus multiflorus</name>
    <dbReference type="NCBI Taxonomy" id="3886"/>
    <lineage>
        <taxon>Eukaryota</taxon>
        <taxon>Viridiplantae</taxon>
        <taxon>Streptophyta</taxon>
        <taxon>Embryophyta</taxon>
        <taxon>Tracheophyta</taxon>
        <taxon>Spermatophyta</taxon>
        <taxon>Magnoliopsida</taxon>
        <taxon>eudicotyledons</taxon>
        <taxon>Gunneridae</taxon>
        <taxon>Pentapetalae</taxon>
        <taxon>rosids</taxon>
        <taxon>fabids</taxon>
        <taxon>Fabales</taxon>
        <taxon>Fabaceae</taxon>
        <taxon>Papilionoideae</taxon>
        <taxon>50 kb inversion clade</taxon>
        <taxon>NPAAA clade</taxon>
        <taxon>indigoferoid/millettioid clade</taxon>
        <taxon>Phaseoleae</taxon>
        <taxon>Phaseolus</taxon>
    </lineage>
</organism>
<evidence type="ECO:0000256" key="1">
    <source>
        <dbReference type="SAM" id="Phobius"/>
    </source>
</evidence>
<dbReference type="EMBL" id="JAYMYR010000003">
    <property type="protein sequence ID" value="KAK7374116.1"/>
    <property type="molecule type" value="Genomic_DNA"/>
</dbReference>
<evidence type="ECO:0000313" key="3">
    <source>
        <dbReference type="Proteomes" id="UP001374584"/>
    </source>
</evidence>
<keyword evidence="1" id="KW-0472">Membrane</keyword>
<comment type="caution">
    <text evidence="2">The sequence shown here is derived from an EMBL/GenBank/DDBJ whole genome shotgun (WGS) entry which is preliminary data.</text>
</comment>
<gene>
    <name evidence="2" type="ORF">VNO80_07542</name>
</gene>
<accession>A0AAN9NJH5</accession>
<reference evidence="2 3" key="1">
    <citation type="submission" date="2024-01" db="EMBL/GenBank/DDBJ databases">
        <title>The genomes of 5 underutilized Papilionoideae crops provide insights into root nodulation and disease resistanc.</title>
        <authorList>
            <person name="Jiang F."/>
        </authorList>
    </citation>
    <scope>NUCLEOTIDE SEQUENCE [LARGE SCALE GENOMIC DNA]</scope>
    <source>
        <strain evidence="2">JINMINGXINNONG_FW02</strain>
        <tissue evidence="2">Leaves</tissue>
    </source>
</reference>
<proteinExistence type="predicted"/>
<name>A0AAN9NJH5_PHACN</name>
<protein>
    <submittedName>
        <fullName evidence="2">Uncharacterized protein</fullName>
    </submittedName>
</protein>
<keyword evidence="1" id="KW-1133">Transmembrane helix</keyword>
<dbReference type="AlphaFoldDB" id="A0AAN9NJH5"/>
<keyword evidence="1" id="KW-0812">Transmembrane</keyword>
<keyword evidence="3" id="KW-1185">Reference proteome</keyword>
<sequence>MHPKWLLLSFCYVVCPVATPSLSLFLSLFLSVWRFSLHTTAENTTIHPPPTLASFNHRLHYHHSTLLKP</sequence>
<evidence type="ECO:0000313" key="2">
    <source>
        <dbReference type="EMBL" id="KAK7374116.1"/>
    </source>
</evidence>
<dbReference type="Proteomes" id="UP001374584">
    <property type="component" value="Unassembled WGS sequence"/>
</dbReference>
<feature type="transmembrane region" description="Helical" evidence="1">
    <location>
        <begin position="6"/>
        <end position="30"/>
    </location>
</feature>